<gene>
    <name evidence="9" type="ORF">VQ7734_04121</name>
</gene>
<evidence type="ECO:0000256" key="7">
    <source>
        <dbReference type="HAMAP-Rule" id="MF_00672"/>
    </source>
</evidence>
<dbReference type="EMBL" id="FRFG01000062">
    <property type="protein sequence ID" value="SHO58349.1"/>
    <property type="molecule type" value="Genomic_DNA"/>
</dbReference>
<dbReference type="PANTHER" id="PTHR30213">
    <property type="entry name" value="INNER MEMBRANE PROTEIN YHJD"/>
    <property type="match status" value="1"/>
</dbReference>
<evidence type="ECO:0000256" key="4">
    <source>
        <dbReference type="ARBA" id="ARBA00022692"/>
    </source>
</evidence>
<feature type="compositionally biased region" description="Basic and acidic residues" evidence="8">
    <location>
        <begin position="291"/>
        <end position="300"/>
    </location>
</feature>
<reference evidence="10" key="1">
    <citation type="submission" date="2016-12" db="EMBL/GenBank/DDBJ databases">
        <authorList>
            <person name="Rodrigo-Torres L."/>
            <person name="Arahal R.D."/>
            <person name="Lucena T."/>
        </authorList>
    </citation>
    <scope>NUCLEOTIDE SEQUENCE [LARGE SCALE GENOMIC DNA]</scope>
</reference>
<keyword evidence="5 7" id="KW-1133">Transmembrane helix</keyword>
<comment type="subcellular location">
    <subcellularLocation>
        <location evidence="1 7">Cell membrane</location>
        <topology evidence="1 7">Multi-pass membrane protein</topology>
    </subcellularLocation>
</comment>
<dbReference type="PIRSF" id="PIRSF035875">
    <property type="entry name" value="RNase_BN"/>
    <property type="match status" value="1"/>
</dbReference>
<dbReference type="Pfam" id="PF03631">
    <property type="entry name" value="Virul_fac_BrkB"/>
    <property type="match status" value="1"/>
</dbReference>
<evidence type="ECO:0000256" key="8">
    <source>
        <dbReference type="SAM" id="MobiDB-lite"/>
    </source>
</evidence>
<dbReference type="InterPro" id="IPR023679">
    <property type="entry name" value="UPF0761_bac"/>
</dbReference>
<accession>A0A1M7Z084</accession>
<dbReference type="InterPro" id="IPR017039">
    <property type="entry name" value="Virul_fac_BrkB"/>
</dbReference>
<dbReference type="NCBIfam" id="NF002457">
    <property type="entry name" value="PRK01637.1"/>
    <property type="match status" value="1"/>
</dbReference>
<dbReference type="STRING" id="1117707.VQ7734_04121"/>
<sequence length="307" mass="34343">MNSPVYLSSLKSYFSYLKNRLSHDRIHVNAGYLAYISLLSLVPMLTVLLSVLSAFSLFDGAGETIQTFIISHFVPTAGDAINQALKEFVANTDKMTTFGGIFLFVVSISLISNIDKTLNYIWRVKAKRRWALSFSVYWTILTLGPLFMGTSIAATSYVTSLNLIDNETLSSVTQILLRWLPFLLTLTVFAGLYIFVPNIPVRVRHAITGAFIAALLFELSKKSFALYITHFPSYQLIYGAIAIIPILFVWVFLSWVIVLLGAEITASLGEYNRWRPDADVIESTSLSGRTTETEERKDCDSIDSESL</sequence>
<organism evidence="9 10">
    <name type="scientific">Vibrio quintilis</name>
    <dbReference type="NCBI Taxonomy" id="1117707"/>
    <lineage>
        <taxon>Bacteria</taxon>
        <taxon>Pseudomonadati</taxon>
        <taxon>Pseudomonadota</taxon>
        <taxon>Gammaproteobacteria</taxon>
        <taxon>Vibrionales</taxon>
        <taxon>Vibrionaceae</taxon>
        <taxon>Vibrio</taxon>
    </lineage>
</organism>
<evidence type="ECO:0000313" key="9">
    <source>
        <dbReference type="EMBL" id="SHO58349.1"/>
    </source>
</evidence>
<dbReference type="AlphaFoldDB" id="A0A1M7Z084"/>
<evidence type="ECO:0000256" key="3">
    <source>
        <dbReference type="ARBA" id="ARBA00022519"/>
    </source>
</evidence>
<protein>
    <recommendedName>
        <fullName evidence="7">UPF0761 membrane protein VQ7734_04121</fullName>
    </recommendedName>
</protein>
<keyword evidence="6 7" id="KW-0472">Membrane</keyword>
<evidence type="ECO:0000256" key="5">
    <source>
        <dbReference type="ARBA" id="ARBA00022989"/>
    </source>
</evidence>
<feature type="transmembrane region" description="Helical" evidence="7">
    <location>
        <begin position="236"/>
        <end position="260"/>
    </location>
</feature>
<evidence type="ECO:0000256" key="2">
    <source>
        <dbReference type="ARBA" id="ARBA00022475"/>
    </source>
</evidence>
<feature type="transmembrane region" description="Helical" evidence="7">
    <location>
        <begin position="179"/>
        <end position="196"/>
    </location>
</feature>
<dbReference type="GO" id="GO:0005886">
    <property type="term" value="C:plasma membrane"/>
    <property type="evidence" value="ECO:0007669"/>
    <property type="project" value="UniProtKB-SubCell"/>
</dbReference>
<feature type="region of interest" description="Disordered" evidence="8">
    <location>
        <begin position="285"/>
        <end position="307"/>
    </location>
</feature>
<feature type="transmembrane region" description="Helical" evidence="7">
    <location>
        <begin position="32"/>
        <end position="58"/>
    </location>
</feature>
<feature type="transmembrane region" description="Helical" evidence="7">
    <location>
        <begin position="208"/>
        <end position="230"/>
    </location>
</feature>
<feature type="transmembrane region" description="Helical" evidence="7">
    <location>
        <begin position="95"/>
        <end position="114"/>
    </location>
</feature>
<dbReference type="OrthoDB" id="9808671at2"/>
<name>A0A1M7Z084_9VIBR</name>
<proteinExistence type="inferred from homology"/>
<keyword evidence="10" id="KW-1185">Reference proteome</keyword>
<dbReference type="NCBIfam" id="TIGR00765">
    <property type="entry name" value="yihY_not_rbn"/>
    <property type="match status" value="1"/>
</dbReference>
<keyword evidence="3" id="KW-0997">Cell inner membrane</keyword>
<dbReference type="Proteomes" id="UP000184600">
    <property type="component" value="Unassembled WGS sequence"/>
</dbReference>
<evidence type="ECO:0000313" key="10">
    <source>
        <dbReference type="Proteomes" id="UP000184600"/>
    </source>
</evidence>
<evidence type="ECO:0000256" key="6">
    <source>
        <dbReference type="ARBA" id="ARBA00023136"/>
    </source>
</evidence>
<dbReference type="PANTHER" id="PTHR30213:SF0">
    <property type="entry name" value="UPF0761 MEMBRANE PROTEIN YIHY"/>
    <property type="match status" value="1"/>
</dbReference>
<evidence type="ECO:0000256" key="1">
    <source>
        <dbReference type="ARBA" id="ARBA00004651"/>
    </source>
</evidence>
<dbReference type="RefSeq" id="WP_073585796.1">
    <property type="nucleotide sequence ID" value="NZ_AP024897.1"/>
</dbReference>
<keyword evidence="4 7" id="KW-0812">Transmembrane</keyword>
<feature type="transmembrane region" description="Helical" evidence="7">
    <location>
        <begin position="135"/>
        <end position="159"/>
    </location>
</feature>
<dbReference type="HAMAP" id="MF_00672">
    <property type="entry name" value="UPF0761"/>
    <property type="match status" value="1"/>
</dbReference>
<comment type="similarity">
    <text evidence="7">Belongs to the UPF0761 family.</text>
</comment>
<keyword evidence="2 7" id="KW-1003">Cell membrane</keyword>